<organism evidence="2 3">
    <name type="scientific">Araneus ventricosus</name>
    <name type="common">Orbweaver spider</name>
    <name type="synonym">Epeira ventricosa</name>
    <dbReference type="NCBI Taxonomy" id="182803"/>
    <lineage>
        <taxon>Eukaryota</taxon>
        <taxon>Metazoa</taxon>
        <taxon>Ecdysozoa</taxon>
        <taxon>Arthropoda</taxon>
        <taxon>Chelicerata</taxon>
        <taxon>Arachnida</taxon>
        <taxon>Araneae</taxon>
        <taxon>Araneomorphae</taxon>
        <taxon>Entelegynae</taxon>
        <taxon>Araneoidea</taxon>
        <taxon>Araneidae</taxon>
        <taxon>Araneus</taxon>
    </lineage>
</organism>
<dbReference type="AlphaFoldDB" id="A0A4Y2PKE0"/>
<accession>A0A4Y2PKE0</accession>
<evidence type="ECO:0000313" key="3">
    <source>
        <dbReference type="Proteomes" id="UP000499080"/>
    </source>
</evidence>
<feature type="domain" description="Integrase zinc-binding" evidence="1">
    <location>
        <begin position="60"/>
        <end position="117"/>
    </location>
</feature>
<dbReference type="Gene3D" id="1.10.340.70">
    <property type="match status" value="1"/>
</dbReference>
<sequence length="151" mass="17398">MDSSNQSLNTVTDSSLLVGDITKRADPIRMKSQFKMMPDAAMMPQNYFGNNVKIGEKFPFQERERVLQQYHDVPTAGHYGAEGTYNKVASRYYFPGMRKYIAEYVKNCPDCNRYKPSNQKPTGLLRTPVYAQRCETLAVDLLNEKKTLFYD</sequence>
<dbReference type="EMBL" id="BGPR01011486">
    <property type="protein sequence ID" value="GBN51592.1"/>
    <property type="molecule type" value="Genomic_DNA"/>
</dbReference>
<evidence type="ECO:0000313" key="2">
    <source>
        <dbReference type="EMBL" id="GBN51592.1"/>
    </source>
</evidence>
<name>A0A4Y2PKE0_ARAVE</name>
<dbReference type="PANTHER" id="PTHR47266">
    <property type="entry name" value="ENDONUCLEASE-RELATED"/>
    <property type="match status" value="1"/>
</dbReference>
<reference evidence="2 3" key="1">
    <citation type="journal article" date="2019" name="Sci. Rep.">
        <title>Orb-weaving spider Araneus ventricosus genome elucidates the spidroin gene catalogue.</title>
        <authorList>
            <person name="Kono N."/>
            <person name="Nakamura H."/>
            <person name="Ohtoshi R."/>
            <person name="Moran D.A.P."/>
            <person name="Shinohara A."/>
            <person name="Yoshida Y."/>
            <person name="Fujiwara M."/>
            <person name="Mori M."/>
            <person name="Tomita M."/>
            <person name="Arakawa K."/>
        </authorList>
    </citation>
    <scope>NUCLEOTIDE SEQUENCE [LARGE SCALE GENOMIC DNA]</scope>
</reference>
<comment type="caution">
    <text evidence="2">The sequence shown here is derived from an EMBL/GenBank/DDBJ whole genome shotgun (WGS) entry which is preliminary data.</text>
</comment>
<dbReference type="Proteomes" id="UP000499080">
    <property type="component" value="Unassembled WGS sequence"/>
</dbReference>
<gene>
    <name evidence="2" type="ORF">AVEN_4713_1</name>
</gene>
<dbReference type="InterPro" id="IPR041588">
    <property type="entry name" value="Integrase_H2C2"/>
</dbReference>
<dbReference type="OrthoDB" id="6433871at2759"/>
<evidence type="ECO:0000259" key="1">
    <source>
        <dbReference type="Pfam" id="PF17921"/>
    </source>
</evidence>
<protein>
    <recommendedName>
        <fullName evidence="1">Integrase zinc-binding domain-containing protein</fullName>
    </recommendedName>
</protein>
<proteinExistence type="predicted"/>
<dbReference type="FunFam" id="1.10.340.70:FF:000001">
    <property type="entry name" value="Retrovirus-related Pol polyprotein from transposon gypsy-like Protein"/>
    <property type="match status" value="1"/>
</dbReference>
<dbReference type="InterPro" id="IPR052160">
    <property type="entry name" value="Gypsy_RT_Integrase-like"/>
</dbReference>
<dbReference type="Pfam" id="PF17921">
    <property type="entry name" value="Integrase_H2C2"/>
    <property type="match status" value="1"/>
</dbReference>
<keyword evidence="3" id="KW-1185">Reference proteome</keyword>